<dbReference type="AlphaFoldDB" id="A0A2I0ADB4"/>
<evidence type="ECO:0000256" key="2">
    <source>
        <dbReference type="ARBA" id="ARBA00022771"/>
    </source>
</evidence>
<reference evidence="7 8" key="1">
    <citation type="journal article" date="2017" name="Nature">
        <title>The Apostasia genome and the evolution of orchids.</title>
        <authorList>
            <person name="Zhang G.Q."/>
            <person name="Liu K.W."/>
            <person name="Li Z."/>
            <person name="Lohaus R."/>
            <person name="Hsiao Y.Y."/>
            <person name="Niu S.C."/>
            <person name="Wang J.Y."/>
            <person name="Lin Y.C."/>
            <person name="Xu Q."/>
            <person name="Chen L.J."/>
            <person name="Yoshida K."/>
            <person name="Fujiwara S."/>
            <person name="Wang Z.W."/>
            <person name="Zhang Y.Q."/>
            <person name="Mitsuda N."/>
            <person name="Wang M."/>
            <person name="Liu G.H."/>
            <person name="Pecoraro L."/>
            <person name="Huang H.X."/>
            <person name="Xiao X.J."/>
            <person name="Lin M."/>
            <person name="Wu X.Y."/>
            <person name="Wu W.L."/>
            <person name="Chen Y.Y."/>
            <person name="Chang S.B."/>
            <person name="Sakamoto S."/>
            <person name="Ohme-Takagi M."/>
            <person name="Yagi M."/>
            <person name="Zeng S.J."/>
            <person name="Shen C.Y."/>
            <person name="Yeh C.M."/>
            <person name="Luo Y.B."/>
            <person name="Tsai W.C."/>
            <person name="Van de Peer Y."/>
            <person name="Liu Z.J."/>
        </authorList>
    </citation>
    <scope>NUCLEOTIDE SEQUENCE [LARGE SCALE GENOMIC DNA]</scope>
    <source>
        <strain evidence="8">cv. Shenzhen</strain>
        <tissue evidence="7">Stem</tissue>
    </source>
</reference>
<sequence length="481" mass="54448">MEALERALSARGLTVSWIPGKGRGLIAARDFSPGNVIISQEPFASSPSKFSSGSSCDRCFTSSNLRKCSGCRIVWYCGTGCQKLEWKLHRLECKAFAALSEDREKMLTPTVRLMAKLVLRRKLQNDLTFGFTSYYHLCFIVHLSHQDMSDLDEKQLILYAQMANLVKLVLPSLDIDLKEVAQNFSKISCNAHTICDSELRPLGTGLYPIISIINHSCIPNSVLVFEGQVAFVRALEPIKAGAEVMISYIETAATTNTRQDNLKQYFFTCSCPRCFKELKEDAILEGYRCKDKKCDGFLLHEVEKKSFTCQQCGLGRDENETTKVANEIEEMSKVVTAVLSAGNLSQASSLYKNFEQLQLNLLHPHSIKLLQTRETLLKVCMELNDWRRALQYCQLTIPVYQRVYQSNHPMVGLQYYTCGKLEWLLEKTEDALKSFTEAANILRITHGSTSPFMYELFSRLEEAQAEASYKRSALGERMITD</sequence>
<dbReference type="EMBL" id="KZ451993">
    <property type="protein sequence ID" value="PKA53505.1"/>
    <property type="molecule type" value="Genomic_DNA"/>
</dbReference>
<dbReference type="Gene3D" id="1.25.40.10">
    <property type="entry name" value="Tetratricopeptide repeat domain"/>
    <property type="match status" value="1"/>
</dbReference>
<accession>A0A2I0ADB4</accession>
<keyword evidence="1" id="KW-0479">Metal-binding</keyword>
<dbReference type="Gene3D" id="2.170.270.10">
    <property type="entry name" value="SET domain"/>
    <property type="match status" value="1"/>
</dbReference>
<name>A0A2I0ADB4_9ASPA</name>
<keyword evidence="7" id="KW-0808">Transferase</keyword>
<dbReference type="InterPro" id="IPR001214">
    <property type="entry name" value="SET_dom"/>
</dbReference>
<dbReference type="GO" id="GO:0008270">
    <property type="term" value="F:zinc ion binding"/>
    <property type="evidence" value="ECO:0007669"/>
    <property type="project" value="UniProtKB-KW"/>
</dbReference>
<keyword evidence="8" id="KW-1185">Reference proteome</keyword>
<protein>
    <submittedName>
        <fullName evidence="7">Histone-lysine N-methyltransferase ASHR1</fullName>
    </submittedName>
</protein>
<dbReference type="OrthoDB" id="265717at2759"/>
<evidence type="ECO:0000313" key="7">
    <source>
        <dbReference type="EMBL" id="PKA53505.1"/>
    </source>
</evidence>
<dbReference type="Proteomes" id="UP000236161">
    <property type="component" value="Unassembled WGS sequence"/>
</dbReference>
<evidence type="ECO:0000313" key="8">
    <source>
        <dbReference type="Proteomes" id="UP000236161"/>
    </source>
</evidence>
<evidence type="ECO:0000256" key="4">
    <source>
        <dbReference type="PROSITE-ProRule" id="PRU00134"/>
    </source>
</evidence>
<dbReference type="SUPFAM" id="SSF82199">
    <property type="entry name" value="SET domain"/>
    <property type="match status" value="1"/>
</dbReference>
<dbReference type="Pfam" id="PF00856">
    <property type="entry name" value="SET"/>
    <property type="match status" value="1"/>
</dbReference>
<dbReference type="Gene3D" id="6.10.140.2220">
    <property type="match status" value="1"/>
</dbReference>
<dbReference type="InterPro" id="IPR011990">
    <property type="entry name" value="TPR-like_helical_dom_sf"/>
</dbReference>
<proteinExistence type="predicted"/>
<gene>
    <name evidence="7" type="primary">ASHR1</name>
    <name evidence="7" type="ORF">AXF42_Ash009001</name>
</gene>
<evidence type="ECO:0000256" key="1">
    <source>
        <dbReference type="ARBA" id="ARBA00022723"/>
    </source>
</evidence>
<dbReference type="GO" id="GO:0005634">
    <property type="term" value="C:nucleus"/>
    <property type="evidence" value="ECO:0007669"/>
    <property type="project" value="TreeGrafter"/>
</dbReference>
<dbReference type="InterPro" id="IPR046341">
    <property type="entry name" value="SET_dom_sf"/>
</dbReference>
<dbReference type="SUPFAM" id="SSF48452">
    <property type="entry name" value="TPR-like"/>
    <property type="match status" value="1"/>
</dbReference>
<evidence type="ECO:0000259" key="6">
    <source>
        <dbReference type="PROSITE" id="PS50865"/>
    </source>
</evidence>
<keyword evidence="3" id="KW-0862">Zinc</keyword>
<dbReference type="PANTHER" id="PTHR12197:SF251">
    <property type="entry name" value="EG:BACR7C10.4 PROTEIN"/>
    <property type="match status" value="1"/>
</dbReference>
<keyword evidence="7" id="KW-0489">Methyltransferase</keyword>
<dbReference type="PANTHER" id="PTHR12197">
    <property type="entry name" value="HISTONE-LYSINE N-METHYLTRANSFERASE SMYD"/>
    <property type="match status" value="1"/>
</dbReference>
<dbReference type="Pfam" id="PF01753">
    <property type="entry name" value="zf-MYND"/>
    <property type="match status" value="1"/>
</dbReference>
<dbReference type="GO" id="GO:0008168">
    <property type="term" value="F:methyltransferase activity"/>
    <property type="evidence" value="ECO:0007669"/>
    <property type="project" value="UniProtKB-KW"/>
</dbReference>
<dbReference type="PROSITE" id="PS50865">
    <property type="entry name" value="ZF_MYND_2"/>
    <property type="match status" value="1"/>
</dbReference>
<organism evidence="7 8">
    <name type="scientific">Apostasia shenzhenica</name>
    <dbReference type="NCBI Taxonomy" id="1088818"/>
    <lineage>
        <taxon>Eukaryota</taxon>
        <taxon>Viridiplantae</taxon>
        <taxon>Streptophyta</taxon>
        <taxon>Embryophyta</taxon>
        <taxon>Tracheophyta</taxon>
        <taxon>Spermatophyta</taxon>
        <taxon>Magnoliopsida</taxon>
        <taxon>Liliopsida</taxon>
        <taxon>Asparagales</taxon>
        <taxon>Orchidaceae</taxon>
        <taxon>Apostasioideae</taxon>
        <taxon>Apostasia</taxon>
    </lineage>
</organism>
<dbReference type="GO" id="GO:0032259">
    <property type="term" value="P:methylation"/>
    <property type="evidence" value="ECO:0007669"/>
    <property type="project" value="UniProtKB-KW"/>
</dbReference>
<dbReference type="PROSITE" id="PS50280">
    <property type="entry name" value="SET"/>
    <property type="match status" value="1"/>
</dbReference>
<evidence type="ECO:0000259" key="5">
    <source>
        <dbReference type="PROSITE" id="PS50280"/>
    </source>
</evidence>
<dbReference type="InterPro" id="IPR002893">
    <property type="entry name" value="Znf_MYND"/>
</dbReference>
<keyword evidence="2 4" id="KW-0863">Zinc-finger</keyword>
<evidence type="ECO:0000256" key="3">
    <source>
        <dbReference type="ARBA" id="ARBA00022833"/>
    </source>
</evidence>
<dbReference type="InterPro" id="IPR050869">
    <property type="entry name" value="H3K4_H4K5_MeTrfase"/>
</dbReference>
<feature type="domain" description="SET" evidence="5">
    <location>
        <begin position="11"/>
        <end position="249"/>
    </location>
</feature>
<dbReference type="Gene3D" id="1.10.220.160">
    <property type="match status" value="1"/>
</dbReference>
<dbReference type="SMART" id="SM00317">
    <property type="entry name" value="SET"/>
    <property type="match status" value="1"/>
</dbReference>
<dbReference type="STRING" id="1088818.A0A2I0ADB4"/>
<dbReference type="PROSITE" id="PS01360">
    <property type="entry name" value="ZF_MYND_1"/>
    <property type="match status" value="1"/>
</dbReference>
<feature type="domain" description="MYND-type" evidence="6">
    <location>
        <begin position="56"/>
        <end position="93"/>
    </location>
</feature>